<dbReference type="InterPro" id="IPR019673">
    <property type="entry name" value="Spore_germination_GerPC"/>
</dbReference>
<keyword evidence="1" id="KW-0175">Coiled coil</keyword>
<evidence type="ECO:0000313" key="3">
    <source>
        <dbReference type="Proteomes" id="UP000027931"/>
    </source>
</evidence>
<dbReference type="OrthoDB" id="2382325at2"/>
<evidence type="ECO:0000256" key="1">
    <source>
        <dbReference type="SAM" id="Coils"/>
    </source>
</evidence>
<comment type="caution">
    <text evidence="2">The sequence shown here is derived from an EMBL/GenBank/DDBJ whole genome shotgun (WGS) entry which is preliminary data.</text>
</comment>
<proteinExistence type="predicted"/>
<evidence type="ECO:0000313" key="2">
    <source>
        <dbReference type="EMBL" id="KEO83889.1"/>
    </source>
</evidence>
<organism evidence="2 3">
    <name type="scientific">Tumebacillus flagellatus</name>
    <dbReference type="NCBI Taxonomy" id="1157490"/>
    <lineage>
        <taxon>Bacteria</taxon>
        <taxon>Bacillati</taxon>
        <taxon>Bacillota</taxon>
        <taxon>Bacilli</taxon>
        <taxon>Bacillales</taxon>
        <taxon>Alicyclobacillaceae</taxon>
        <taxon>Tumebacillus</taxon>
    </lineage>
</organism>
<dbReference type="STRING" id="1157490.EL26_08215"/>
<feature type="coiled-coil region" evidence="1">
    <location>
        <begin position="8"/>
        <end position="35"/>
    </location>
</feature>
<dbReference type="Proteomes" id="UP000027931">
    <property type="component" value="Unassembled WGS sequence"/>
</dbReference>
<keyword evidence="3" id="KW-1185">Reference proteome</keyword>
<name>A0A074LRZ6_9BACL</name>
<dbReference type="Pfam" id="PF10737">
    <property type="entry name" value="GerPC"/>
    <property type="match status" value="1"/>
</dbReference>
<accession>A0A074LRZ6</accession>
<protein>
    <submittedName>
        <fullName evidence="2">Uncharacterized protein</fullName>
    </submittedName>
</protein>
<dbReference type="EMBL" id="JMIR01000008">
    <property type="protein sequence ID" value="KEO83889.1"/>
    <property type="molecule type" value="Genomic_DNA"/>
</dbReference>
<dbReference type="AlphaFoldDB" id="A0A074LRZ6"/>
<gene>
    <name evidence="2" type="ORF">EL26_08215</name>
</gene>
<sequence>MWNVWEAIRSLEARLLALQCENAELRRELEAQKKRTLRIKKVVYHVHSLHIEEMSGTLNIGLNAPLDEEEMEQIELEMLKTKD</sequence>
<dbReference type="RefSeq" id="WP_038086341.1">
    <property type="nucleotide sequence ID" value="NZ_JMIR01000008.1"/>
</dbReference>
<reference evidence="2 3" key="1">
    <citation type="journal article" date="2013" name="Int. J. Syst. Evol. Microbiol.">
        <title>Tumebacillus flagellatus sp. nov., an alpha-amylase/pullulanase-producing bacterium isolated from cassava wastewater.</title>
        <authorList>
            <person name="Wang Q."/>
            <person name="Xie N."/>
            <person name="Qin Y."/>
            <person name="Shen N."/>
            <person name="Zhu J."/>
            <person name="Mi H."/>
            <person name="Huang R."/>
        </authorList>
    </citation>
    <scope>NUCLEOTIDE SEQUENCE [LARGE SCALE GENOMIC DNA]</scope>
    <source>
        <strain evidence="2 3">GST4</strain>
    </source>
</reference>